<dbReference type="Proteomes" id="UP001219525">
    <property type="component" value="Unassembled WGS sequence"/>
</dbReference>
<proteinExistence type="predicted"/>
<evidence type="ECO:0000313" key="2">
    <source>
        <dbReference type="EMBL" id="KAJ7196681.1"/>
    </source>
</evidence>
<accession>A0AAD6Y6M5</accession>
<reference evidence="2" key="1">
    <citation type="submission" date="2023-03" db="EMBL/GenBank/DDBJ databases">
        <title>Massive genome expansion in bonnet fungi (Mycena s.s.) driven by repeated elements and novel gene families across ecological guilds.</title>
        <authorList>
            <consortium name="Lawrence Berkeley National Laboratory"/>
            <person name="Harder C.B."/>
            <person name="Miyauchi S."/>
            <person name="Viragh M."/>
            <person name="Kuo A."/>
            <person name="Thoen E."/>
            <person name="Andreopoulos B."/>
            <person name="Lu D."/>
            <person name="Skrede I."/>
            <person name="Drula E."/>
            <person name="Henrissat B."/>
            <person name="Morin E."/>
            <person name="Kohler A."/>
            <person name="Barry K."/>
            <person name="LaButti K."/>
            <person name="Morin E."/>
            <person name="Salamov A."/>
            <person name="Lipzen A."/>
            <person name="Mereny Z."/>
            <person name="Hegedus B."/>
            <person name="Baldrian P."/>
            <person name="Stursova M."/>
            <person name="Weitz H."/>
            <person name="Taylor A."/>
            <person name="Grigoriev I.V."/>
            <person name="Nagy L.G."/>
            <person name="Martin F."/>
            <person name="Kauserud H."/>
        </authorList>
    </citation>
    <scope>NUCLEOTIDE SEQUENCE</scope>
    <source>
        <strain evidence="2">9144</strain>
    </source>
</reference>
<dbReference type="EMBL" id="JARJCW010000082">
    <property type="protein sequence ID" value="KAJ7196681.1"/>
    <property type="molecule type" value="Genomic_DNA"/>
</dbReference>
<protein>
    <submittedName>
        <fullName evidence="2">Uncharacterized protein</fullName>
    </submittedName>
</protein>
<sequence>MRNGNCGVLWGPLKKGSYRDLEWEFSTVRRAPYCGVHRMLEFAEAYLLYPTSGLFSDVAFPRPWLYNCYWLRGNYTQHPRRRPRPARSTSTTITARRPRHLRRTRARLEARPPSYITHPTVRAVQPAPPLRTVDFTVHAARCLLPAARRPLIPPSARRLHRASRAPLADPSRKAHCIAHDKRSLPAARCPLPLFAPVPATRPRAEEHPPPVTQAHARYPRAAHARNARHAYALRRALLTPAACRPSLVARRPWTSCTHHAACCSCPPHTSPRSLTGPARARAARRSPPPPLPVVCCSLLAANRSPPPPSFHSPAHFLHQLTLAAAATRRTRPPAAARARRAGPAGRCLSNADLQFAQDLRLQTAHLPLPCARCPPPLAAAAAASRFSPPATHASYPPSVHASRKSRRLPPVHATCKAHRSPSASRRPPPARFPLPSPSFPASPLHAATRAGAHRTHPRRATPAARAHCTLPFPFHGRRSLPAARVEAPVDP</sequence>
<evidence type="ECO:0000313" key="3">
    <source>
        <dbReference type="Proteomes" id="UP001219525"/>
    </source>
</evidence>
<dbReference type="AlphaFoldDB" id="A0AAD6Y6M5"/>
<keyword evidence="3" id="KW-1185">Reference proteome</keyword>
<feature type="region of interest" description="Disordered" evidence="1">
    <location>
        <begin position="388"/>
        <end position="465"/>
    </location>
</feature>
<organism evidence="2 3">
    <name type="scientific">Mycena pura</name>
    <dbReference type="NCBI Taxonomy" id="153505"/>
    <lineage>
        <taxon>Eukaryota</taxon>
        <taxon>Fungi</taxon>
        <taxon>Dikarya</taxon>
        <taxon>Basidiomycota</taxon>
        <taxon>Agaricomycotina</taxon>
        <taxon>Agaricomycetes</taxon>
        <taxon>Agaricomycetidae</taxon>
        <taxon>Agaricales</taxon>
        <taxon>Marasmiineae</taxon>
        <taxon>Mycenaceae</taxon>
        <taxon>Mycena</taxon>
    </lineage>
</organism>
<feature type="compositionally biased region" description="Basic residues" evidence="1">
    <location>
        <begin position="401"/>
        <end position="419"/>
    </location>
</feature>
<feature type="compositionally biased region" description="Low complexity" evidence="1">
    <location>
        <begin position="441"/>
        <end position="450"/>
    </location>
</feature>
<name>A0AAD6Y6M5_9AGAR</name>
<gene>
    <name evidence="2" type="ORF">GGX14DRAFT_672332</name>
</gene>
<comment type="caution">
    <text evidence="2">The sequence shown here is derived from an EMBL/GenBank/DDBJ whole genome shotgun (WGS) entry which is preliminary data.</text>
</comment>
<evidence type="ECO:0000256" key="1">
    <source>
        <dbReference type="SAM" id="MobiDB-lite"/>
    </source>
</evidence>
<feature type="compositionally biased region" description="Pro residues" evidence="1">
    <location>
        <begin position="426"/>
        <end position="440"/>
    </location>
</feature>